<evidence type="ECO:0000313" key="3">
    <source>
        <dbReference type="EMBL" id="MBW0480798.1"/>
    </source>
</evidence>
<gene>
    <name evidence="3" type="ORF">O181_020513</name>
</gene>
<evidence type="ECO:0000259" key="2">
    <source>
        <dbReference type="PROSITE" id="PS50013"/>
    </source>
</evidence>
<accession>A0A9Q3CBK2</accession>
<proteinExistence type="predicted"/>
<dbReference type="PROSITE" id="PS50013">
    <property type="entry name" value="CHROMO_2"/>
    <property type="match status" value="1"/>
</dbReference>
<dbReference type="AlphaFoldDB" id="A0A9Q3CBK2"/>
<evidence type="ECO:0000256" key="1">
    <source>
        <dbReference type="SAM" id="MobiDB-lite"/>
    </source>
</evidence>
<name>A0A9Q3CBK2_9BASI</name>
<reference evidence="3" key="1">
    <citation type="submission" date="2021-03" db="EMBL/GenBank/DDBJ databases">
        <title>Draft genome sequence of rust myrtle Austropuccinia psidii MF-1, a brazilian biotype.</title>
        <authorList>
            <person name="Quecine M.C."/>
            <person name="Pachon D.M.R."/>
            <person name="Bonatelli M.L."/>
            <person name="Correr F.H."/>
            <person name="Franceschini L.M."/>
            <person name="Leite T.F."/>
            <person name="Margarido G.R.A."/>
            <person name="Almeida C.A."/>
            <person name="Ferrarezi J.A."/>
            <person name="Labate C.A."/>
        </authorList>
    </citation>
    <scope>NUCLEOTIDE SEQUENCE</scope>
    <source>
        <strain evidence="3">MF-1</strain>
    </source>
</reference>
<comment type="caution">
    <text evidence="3">The sequence shown here is derived from an EMBL/GenBank/DDBJ whole genome shotgun (WGS) entry which is preliminary data.</text>
</comment>
<dbReference type="InterPro" id="IPR016197">
    <property type="entry name" value="Chromo-like_dom_sf"/>
</dbReference>
<dbReference type="InterPro" id="IPR000953">
    <property type="entry name" value="Chromo/chromo_shadow_dom"/>
</dbReference>
<dbReference type="Proteomes" id="UP000765509">
    <property type="component" value="Unassembled WGS sequence"/>
</dbReference>
<feature type="domain" description="Chromo" evidence="2">
    <location>
        <begin position="82"/>
        <end position="125"/>
    </location>
</feature>
<dbReference type="EMBL" id="AVOT02006112">
    <property type="protein sequence ID" value="MBW0480798.1"/>
    <property type="molecule type" value="Genomic_DNA"/>
</dbReference>
<dbReference type="SUPFAM" id="SSF54160">
    <property type="entry name" value="Chromo domain-like"/>
    <property type="match status" value="1"/>
</dbReference>
<evidence type="ECO:0000313" key="4">
    <source>
        <dbReference type="Proteomes" id="UP000765509"/>
    </source>
</evidence>
<feature type="region of interest" description="Disordered" evidence="1">
    <location>
        <begin position="37"/>
        <end position="70"/>
    </location>
</feature>
<dbReference type="GO" id="GO:0006338">
    <property type="term" value="P:chromatin remodeling"/>
    <property type="evidence" value="ECO:0007669"/>
    <property type="project" value="UniProtKB-ARBA"/>
</dbReference>
<keyword evidence="4" id="KW-1185">Reference proteome</keyword>
<sequence length="125" mass="14503">MAFLQHHKINQTNQKSIRKNVVPISNFEEIQNSFLPPQTPISMEFNPPSVPYSPPTTSQEIIFPNRNKETPPPIIIGEEEEWEVSQILNSKLKRENIWCILEWKALSKNSEGSTWESTENLKNFP</sequence>
<dbReference type="Gene3D" id="2.40.50.40">
    <property type="match status" value="1"/>
</dbReference>
<protein>
    <recommendedName>
        <fullName evidence="2">Chromo domain-containing protein</fullName>
    </recommendedName>
</protein>
<organism evidence="3 4">
    <name type="scientific">Austropuccinia psidii MF-1</name>
    <dbReference type="NCBI Taxonomy" id="1389203"/>
    <lineage>
        <taxon>Eukaryota</taxon>
        <taxon>Fungi</taxon>
        <taxon>Dikarya</taxon>
        <taxon>Basidiomycota</taxon>
        <taxon>Pucciniomycotina</taxon>
        <taxon>Pucciniomycetes</taxon>
        <taxon>Pucciniales</taxon>
        <taxon>Sphaerophragmiaceae</taxon>
        <taxon>Austropuccinia</taxon>
    </lineage>
</organism>